<evidence type="ECO:0000313" key="1">
    <source>
        <dbReference type="EMBL" id="MED6213540.1"/>
    </source>
</evidence>
<sequence>MGGAFLIRPPPSHRHCRPSISLRDSVSTFFFASPSFKEKHWKKKKRKVREKGKAREKELGLSTNVEVEENGAAGVDAITAIFVEEDERRKMLTLTEKERGRNIGRR</sequence>
<protein>
    <submittedName>
        <fullName evidence="1">Uncharacterized protein</fullName>
    </submittedName>
</protein>
<accession>A0ABU6YUC6</accession>
<dbReference type="EMBL" id="JASCZI010243738">
    <property type="protein sequence ID" value="MED6213540.1"/>
    <property type="molecule type" value="Genomic_DNA"/>
</dbReference>
<proteinExistence type="predicted"/>
<keyword evidence="2" id="KW-1185">Reference proteome</keyword>
<organism evidence="1 2">
    <name type="scientific">Stylosanthes scabra</name>
    <dbReference type="NCBI Taxonomy" id="79078"/>
    <lineage>
        <taxon>Eukaryota</taxon>
        <taxon>Viridiplantae</taxon>
        <taxon>Streptophyta</taxon>
        <taxon>Embryophyta</taxon>
        <taxon>Tracheophyta</taxon>
        <taxon>Spermatophyta</taxon>
        <taxon>Magnoliopsida</taxon>
        <taxon>eudicotyledons</taxon>
        <taxon>Gunneridae</taxon>
        <taxon>Pentapetalae</taxon>
        <taxon>rosids</taxon>
        <taxon>fabids</taxon>
        <taxon>Fabales</taxon>
        <taxon>Fabaceae</taxon>
        <taxon>Papilionoideae</taxon>
        <taxon>50 kb inversion clade</taxon>
        <taxon>dalbergioids sensu lato</taxon>
        <taxon>Dalbergieae</taxon>
        <taxon>Pterocarpus clade</taxon>
        <taxon>Stylosanthes</taxon>
    </lineage>
</organism>
<comment type="caution">
    <text evidence="1">The sequence shown here is derived from an EMBL/GenBank/DDBJ whole genome shotgun (WGS) entry which is preliminary data.</text>
</comment>
<reference evidence="1 2" key="1">
    <citation type="journal article" date="2023" name="Plants (Basel)">
        <title>Bridging the Gap: Combining Genomics and Transcriptomics Approaches to Understand Stylosanthes scabra, an Orphan Legume from the Brazilian Caatinga.</title>
        <authorList>
            <person name="Ferreira-Neto J.R.C."/>
            <person name="da Silva M.D."/>
            <person name="Binneck E."/>
            <person name="de Melo N.F."/>
            <person name="da Silva R.H."/>
            <person name="de Melo A.L.T.M."/>
            <person name="Pandolfi V."/>
            <person name="Bustamante F.O."/>
            <person name="Brasileiro-Vidal A.C."/>
            <person name="Benko-Iseppon A.M."/>
        </authorList>
    </citation>
    <scope>NUCLEOTIDE SEQUENCE [LARGE SCALE GENOMIC DNA]</scope>
    <source>
        <tissue evidence="1">Leaves</tissue>
    </source>
</reference>
<gene>
    <name evidence="1" type="ORF">PIB30_094401</name>
</gene>
<dbReference type="Proteomes" id="UP001341840">
    <property type="component" value="Unassembled WGS sequence"/>
</dbReference>
<evidence type="ECO:0000313" key="2">
    <source>
        <dbReference type="Proteomes" id="UP001341840"/>
    </source>
</evidence>
<name>A0ABU6YUC6_9FABA</name>